<evidence type="ECO:0000256" key="1">
    <source>
        <dbReference type="ARBA" id="ARBA00005964"/>
    </source>
</evidence>
<dbReference type="Pfam" id="PF00135">
    <property type="entry name" value="COesterase"/>
    <property type="match status" value="1"/>
</dbReference>
<dbReference type="InterPro" id="IPR019826">
    <property type="entry name" value="Carboxylesterase_B_AS"/>
</dbReference>
<keyword evidence="4" id="KW-0472">Membrane</keyword>
<reference evidence="6" key="1">
    <citation type="submission" date="2022-07" db="EMBL/GenBank/DDBJ databases">
        <title>Fungi with potential for degradation of polypropylene.</title>
        <authorList>
            <person name="Gostincar C."/>
        </authorList>
    </citation>
    <scope>NUCLEOTIDE SEQUENCE</scope>
    <source>
        <strain evidence="6">EXF-13308</strain>
    </source>
</reference>
<comment type="similarity">
    <text evidence="1 3">Belongs to the type-B carboxylesterase/lipase family.</text>
</comment>
<comment type="caution">
    <text evidence="6">The sequence shown here is derived from an EMBL/GenBank/DDBJ whole genome shotgun (WGS) entry which is preliminary data.</text>
</comment>
<keyword evidence="4" id="KW-0812">Transmembrane</keyword>
<evidence type="ECO:0000256" key="3">
    <source>
        <dbReference type="RuleBase" id="RU361235"/>
    </source>
</evidence>
<name>A0AA38VQF2_9PEZI</name>
<feature type="transmembrane region" description="Helical" evidence="4">
    <location>
        <begin position="28"/>
        <end position="54"/>
    </location>
</feature>
<dbReference type="PROSITE" id="PS00122">
    <property type="entry name" value="CARBOXYLESTERASE_B_1"/>
    <property type="match status" value="1"/>
</dbReference>
<dbReference type="PANTHER" id="PTHR43918">
    <property type="entry name" value="ACETYLCHOLINESTERASE"/>
    <property type="match status" value="1"/>
</dbReference>
<dbReference type="AlphaFoldDB" id="A0AA38VQF2"/>
<dbReference type="InterPro" id="IPR002018">
    <property type="entry name" value="CarbesteraseB"/>
</dbReference>
<dbReference type="PROSITE" id="PS00941">
    <property type="entry name" value="CARBOXYLESTERASE_B_2"/>
    <property type="match status" value="1"/>
</dbReference>
<dbReference type="GO" id="GO:0052689">
    <property type="term" value="F:carboxylic ester hydrolase activity"/>
    <property type="evidence" value="ECO:0007669"/>
    <property type="project" value="TreeGrafter"/>
</dbReference>
<evidence type="ECO:0000256" key="2">
    <source>
        <dbReference type="ARBA" id="ARBA00022801"/>
    </source>
</evidence>
<dbReference type="InterPro" id="IPR029058">
    <property type="entry name" value="AB_hydrolase_fold"/>
</dbReference>
<sequence length="603" mass="64673">MTDAPEGSVAENAQPSPKKVKKSRWSRWRVAILAAGAVLVLLVILVVLGVLGYFDHDNETLLKPKVSLGYATYTGTRLSNHLVRFRGMRYAAPPLGDLRWRAPADPPDNQGLLSAEEFGPICLGTSMGYPADGEDEDCLFINVWAPANATEKSKLPVWLFIQGGGYTANANANWDGSEVIEKSGHSIVFVNFNYRVGLWGFLAGSRVRADGALNAGLLDQRAAMQWVQSHIAVFGGDPDHVVIHGVSAGAGSVALHLAAYGGRDDGLFAGAVAESVFFPAQPWAEELDWQFDRLVADVGCDDAGGADQLDCLRSKDTAVLQGANVPSAFPNATSYPLPLFYWTPCIDGDLIQDLPYTMFEKGNLIKVPVLFGNDNNEGSYFAFNAATSSDMTIFMKNNYPHLTSNDTASIVATYPLMPAVANHNAWFPSTSAAYGEATFICPGVNILDAYYNASLSASNSSSSSGGSGSNTTAAQGLPLWSYRYNVQDADNTASGLGVPHVFEAAAVFGPDSIPGGSARSYSGYNAPMVPLVMGYFLSFVRALDPSALREEGAPEWGRWASPGGEDTRSRLVFELDNTTMEDTPASQVARCQFWKGLAETMEQ</sequence>
<proteinExistence type="inferred from homology"/>
<dbReference type="InterPro" id="IPR019819">
    <property type="entry name" value="Carboxylesterase_B_CS"/>
</dbReference>
<accession>A0AA38VQF2</accession>
<evidence type="ECO:0000313" key="6">
    <source>
        <dbReference type="EMBL" id="KAJ9157221.1"/>
    </source>
</evidence>
<protein>
    <recommendedName>
        <fullName evidence="3">Carboxylic ester hydrolase</fullName>
        <ecNumber evidence="3">3.1.1.-</ecNumber>
    </recommendedName>
</protein>
<evidence type="ECO:0000256" key="4">
    <source>
        <dbReference type="SAM" id="Phobius"/>
    </source>
</evidence>
<gene>
    <name evidence="6" type="ORF">NKR23_g6</name>
</gene>
<dbReference type="PANTHER" id="PTHR43918:SF4">
    <property type="entry name" value="CARBOXYLIC ESTER HYDROLASE"/>
    <property type="match status" value="1"/>
</dbReference>
<keyword evidence="2 3" id="KW-0378">Hydrolase</keyword>
<dbReference type="Proteomes" id="UP001174694">
    <property type="component" value="Unassembled WGS sequence"/>
</dbReference>
<evidence type="ECO:0000313" key="7">
    <source>
        <dbReference type="Proteomes" id="UP001174694"/>
    </source>
</evidence>
<dbReference type="SUPFAM" id="SSF53474">
    <property type="entry name" value="alpha/beta-Hydrolases"/>
    <property type="match status" value="1"/>
</dbReference>
<dbReference type="InterPro" id="IPR050654">
    <property type="entry name" value="AChE-related_enzymes"/>
</dbReference>
<dbReference type="EC" id="3.1.1.-" evidence="3"/>
<dbReference type="EMBL" id="JANBVO010000001">
    <property type="protein sequence ID" value="KAJ9157221.1"/>
    <property type="molecule type" value="Genomic_DNA"/>
</dbReference>
<feature type="domain" description="Carboxylesterase type B" evidence="5">
    <location>
        <begin position="75"/>
        <end position="594"/>
    </location>
</feature>
<keyword evidence="4" id="KW-1133">Transmembrane helix</keyword>
<dbReference type="Gene3D" id="3.40.50.1820">
    <property type="entry name" value="alpha/beta hydrolase"/>
    <property type="match status" value="1"/>
</dbReference>
<evidence type="ECO:0000259" key="5">
    <source>
        <dbReference type="Pfam" id="PF00135"/>
    </source>
</evidence>
<keyword evidence="7" id="KW-1185">Reference proteome</keyword>
<organism evidence="6 7">
    <name type="scientific">Pleurostoma richardsiae</name>
    <dbReference type="NCBI Taxonomy" id="41990"/>
    <lineage>
        <taxon>Eukaryota</taxon>
        <taxon>Fungi</taxon>
        <taxon>Dikarya</taxon>
        <taxon>Ascomycota</taxon>
        <taxon>Pezizomycotina</taxon>
        <taxon>Sordariomycetes</taxon>
        <taxon>Sordariomycetidae</taxon>
        <taxon>Calosphaeriales</taxon>
        <taxon>Pleurostomataceae</taxon>
        <taxon>Pleurostoma</taxon>
    </lineage>
</organism>